<dbReference type="EMBL" id="LR796958">
    <property type="protein sequence ID" value="CAB4177996.1"/>
    <property type="molecule type" value="Genomic_DNA"/>
</dbReference>
<organism evidence="3">
    <name type="scientific">uncultured Caudovirales phage</name>
    <dbReference type="NCBI Taxonomy" id="2100421"/>
    <lineage>
        <taxon>Viruses</taxon>
        <taxon>Duplodnaviria</taxon>
        <taxon>Heunggongvirae</taxon>
        <taxon>Uroviricota</taxon>
        <taxon>Caudoviricetes</taxon>
        <taxon>Peduoviridae</taxon>
        <taxon>Maltschvirus</taxon>
        <taxon>Maltschvirus maltsch</taxon>
    </lineage>
</organism>
<evidence type="ECO:0000313" key="1">
    <source>
        <dbReference type="EMBL" id="CAB4172093.1"/>
    </source>
</evidence>
<sequence length="144" mass="14961">MAKLSINESANSFWTDVVILDFNDLIAIGNGGQRTIASMPANSAVEAACVWKITAAAGSTSVVFDVGTTAGDPDEFIDNLDADGMTAPIFNTGDQFTSGYSKFVSGTATAVPVLFEVNDAAVASLTAGKWGVGLRIINLSQYND</sequence>
<proteinExistence type="predicted"/>
<evidence type="ECO:0000313" key="2">
    <source>
        <dbReference type="EMBL" id="CAB4177996.1"/>
    </source>
</evidence>
<gene>
    <name evidence="2" type="ORF">UFOVP1007_11</name>
    <name evidence="3" type="ORF">UFOVP1159_11</name>
    <name evidence="1" type="ORF">UFOVP927_52</name>
</gene>
<reference evidence="3" key="1">
    <citation type="submission" date="2020-05" db="EMBL/GenBank/DDBJ databases">
        <authorList>
            <person name="Chiriac C."/>
            <person name="Salcher M."/>
            <person name="Ghai R."/>
            <person name="Kavagutti S V."/>
        </authorList>
    </citation>
    <scope>NUCLEOTIDE SEQUENCE</scope>
</reference>
<protein>
    <submittedName>
        <fullName evidence="3">Uncharacterized protein</fullName>
    </submittedName>
</protein>
<dbReference type="EMBL" id="LR796868">
    <property type="protein sequence ID" value="CAB4172093.1"/>
    <property type="molecule type" value="Genomic_DNA"/>
</dbReference>
<dbReference type="EMBL" id="LR797108">
    <property type="protein sequence ID" value="CAB4187249.1"/>
    <property type="molecule type" value="Genomic_DNA"/>
</dbReference>
<name>A0A6J5QRD4_9CAUD</name>
<evidence type="ECO:0000313" key="3">
    <source>
        <dbReference type="EMBL" id="CAB4187249.1"/>
    </source>
</evidence>
<accession>A0A6J5QRD4</accession>